<dbReference type="GO" id="GO:0005829">
    <property type="term" value="C:cytosol"/>
    <property type="evidence" value="ECO:0007669"/>
    <property type="project" value="TreeGrafter"/>
</dbReference>
<evidence type="ECO:0000256" key="2">
    <source>
        <dbReference type="ARBA" id="ARBA00023015"/>
    </source>
</evidence>
<dbReference type="Pfam" id="PF00126">
    <property type="entry name" value="HTH_1"/>
    <property type="match status" value="1"/>
</dbReference>
<dbReference type="RefSeq" id="WP_160382275.1">
    <property type="nucleotide sequence ID" value="NZ_WNXQ01000004.1"/>
</dbReference>
<dbReference type="PANTHER" id="PTHR30419:SF8">
    <property type="entry name" value="NITROGEN ASSIMILATION TRANSCRIPTIONAL ACTIVATOR-RELATED"/>
    <property type="match status" value="1"/>
</dbReference>
<dbReference type="InterPro" id="IPR050950">
    <property type="entry name" value="HTH-type_LysR_regulators"/>
</dbReference>
<dbReference type="EMBL" id="WNXQ01000004">
    <property type="protein sequence ID" value="MWB77995.1"/>
    <property type="molecule type" value="Genomic_DNA"/>
</dbReference>
<dbReference type="PRINTS" id="PR00039">
    <property type="entry name" value="HTHLYSR"/>
</dbReference>
<keyword evidence="3" id="KW-0238">DNA-binding</keyword>
<evidence type="ECO:0000313" key="7">
    <source>
        <dbReference type="Proteomes" id="UP000443843"/>
    </source>
</evidence>
<dbReference type="InterPro" id="IPR036388">
    <property type="entry name" value="WH-like_DNA-bd_sf"/>
</dbReference>
<dbReference type="InterPro" id="IPR036390">
    <property type="entry name" value="WH_DNA-bd_sf"/>
</dbReference>
<comment type="similarity">
    <text evidence="1">Belongs to the LysR transcriptional regulatory family.</text>
</comment>
<sequence length="296" mass="32696">MHGIGRLDHFLAVVTAGSVQAAARTLNISQPALSRSIRLLEQSLDTILFERSTKGITLTSAGTAFLAKSREIAQTWDESLIELNAITSGAAGSLRIGMGPTYALLVAPQVVEGLTRRFPNMVVSFEIGVASQLLSQVESGQLALYLGAIDEIPMQNVDHVVQVELSAHRNVLVASRDLVLPEDRLDRLKLLGQMRWIGLTYDQRLRDAVRQLFVGADLPVPSFSINTHSLRMALDLAAQPGFVTGIPEPILRHHDTGRIRQLEVAGYDWKVRTGITYRRSLERLEPFRWLKSALMA</sequence>
<evidence type="ECO:0000256" key="4">
    <source>
        <dbReference type="ARBA" id="ARBA00023163"/>
    </source>
</evidence>
<evidence type="ECO:0000256" key="1">
    <source>
        <dbReference type="ARBA" id="ARBA00009437"/>
    </source>
</evidence>
<dbReference type="InterPro" id="IPR000847">
    <property type="entry name" value="LysR_HTH_N"/>
</dbReference>
<comment type="caution">
    <text evidence="6">The sequence shown here is derived from an EMBL/GenBank/DDBJ whole genome shotgun (WGS) entry which is preliminary data.</text>
</comment>
<keyword evidence="4" id="KW-0804">Transcription</keyword>
<dbReference type="GO" id="GO:0003677">
    <property type="term" value="F:DNA binding"/>
    <property type="evidence" value="ECO:0007669"/>
    <property type="project" value="UniProtKB-KW"/>
</dbReference>
<dbReference type="AlphaFoldDB" id="A0A844W4K2"/>
<dbReference type="SUPFAM" id="SSF46785">
    <property type="entry name" value="Winged helix' DNA-binding domain"/>
    <property type="match status" value="1"/>
</dbReference>
<dbReference type="Gene3D" id="3.40.190.10">
    <property type="entry name" value="Periplasmic binding protein-like II"/>
    <property type="match status" value="2"/>
</dbReference>
<dbReference type="Pfam" id="PF03466">
    <property type="entry name" value="LysR_substrate"/>
    <property type="match status" value="1"/>
</dbReference>
<keyword evidence="7" id="KW-1185">Reference proteome</keyword>
<dbReference type="Proteomes" id="UP000443843">
    <property type="component" value="Unassembled WGS sequence"/>
</dbReference>
<feature type="domain" description="HTH lysR-type" evidence="5">
    <location>
        <begin position="10"/>
        <end position="59"/>
    </location>
</feature>
<dbReference type="GO" id="GO:0003700">
    <property type="term" value="F:DNA-binding transcription factor activity"/>
    <property type="evidence" value="ECO:0007669"/>
    <property type="project" value="InterPro"/>
</dbReference>
<accession>A0A844W4K2</accession>
<organism evidence="6 7">
    <name type="scientific">Pseudooceanicola pacificus</name>
    <dbReference type="NCBI Taxonomy" id="2676438"/>
    <lineage>
        <taxon>Bacteria</taxon>
        <taxon>Pseudomonadati</taxon>
        <taxon>Pseudomonadota</taxon>
        <taxon>Alphaproteobacteria</taxon>
        <taxon>Rhodobacterales</taxon>
        <taxon>Paracoccaceae</taxon>
        <taxon>Pseudooceanicola</taxon>
    </lineage>
</organism>
<dbReference type="PROSITE" id="PS50931">
    <property type="entry name" value="HTH_LYSR"/>
    <property type="match status" value="1"/>
</dbReference>
<dbReference type="PANTHER" id="PTHR30419">
    <property type="entry name" value="HTH-TYPE TRANSCRIPTIONAL REGULATOR YBHD"/>
    <property type="match status" value="1"/>
</dbReference>
<reference evidence="6 7" key="1">
    <citation type="submission" date="2019-11" db="EMBL/GenBank/DDBJ databases">
        <title>Pseudooceanicola pacifica sp. nov., isolated from deep-sea sediment of the Pacific Ocean.</title>
        <authorList>
            <person name="Lyu L."/>
        </authorList>
    </citation>
    <scope>NUCLEOTIDE SEQUENCE [LARGE SCALE GENOMIC DNA]</scope>
    <source>
        <strain evidence="6 7">216_PA32_1</strain>
    </source>
</reference>
<keyword evidence="2" id="KW-0805">Transcription regulation</keyword>
<name>A0A844W4K2_9RHOB</name>
<dbReference type="SUPFAM" id="SSF53850">
    <property type="entry name" value="Periplasmic binding protein-like II"/>
    <property type="match status" value="1"/>
</dbReference>
<dbReference type="Gene3D" id="1.10.10.10">
    <property type="entry name" value="Winged helix-like DNA-binding domain superfamily/Winged helix DNA-binding domain"/>
    <property type="match status" value="1"/>
</dbReference>
<evidence type="ECO:0000259" key="5">
    <source>
        <dbReference type="PROSITE" id="PS50931"/>
    </source>
</evidence>
<protein>
    <submittedName>
        <fullName evidence="6">LysR family transcriptional regulator</fullName>
    </submittedName>
</protein>
<proteinExistence type="inferred from homology"/>
<evidence type="ECO:0000256" key="3">
    <source>
        <dbReference type="ARBA" id="ARBA00023125"/>
    </source>
</evidence>
<gene>
    <name evidence="6" type="ORF">GLS40_08180</name>
</gene>
<dbReference type="FunFam" id="1.10.10.10:FF:000001">
    <property type="entry name" value="LysR family transcriptional regulator"/>
    <property type="match status" value="1"/>
</dbReference>
<dbReference type="InterPro" id="IPR005119">
    <property type="entry name" value="LysR_subst-bd"/>
</dbReference>
<evidence type="ECO:0000313" key="6">
    <source>
        <dbReference type="EMBL" id="MWB77995.1"/>
    </source>
</evidence>